<evidence type="ECO:0000313" key="8">
    <source>
        <dbReference type="Proteomes" id="UP000319731"/>
    </source>
</evidence>
<dbReference type="InterPro" id="IPR001392">
    <property type="entry name" value="Clathrin_mu"/>
</dbReference>
<feature type="domain" description="MHD" evidence="6">
    <location>
        <begin position="176"/>
        <end position="421"/>
    </location>
</feature>
<evidence type="ECO:0000256" key="5">
    <source>
        <dbReference type="PIRNR" id="PIRNR005992"/>
    </source>
</evidence>
<organism evidence="7 8">
    <name type="scientific">Synchytrium microbalum</name>
    <dbReference type="NCBI Taxonomy" id="1806994"/>
    <lineage>
        <taxon>Eukaryota</taxon>
        <taxon>Fungi</taxon>
        <taxon>Fungi incertae sedis</taxon>
        <taxon>Chytridiomycota</taxon>
        <taxon>Chytridiomycota incertae sedis</taxon>
        <taxon>Chytridiomycetes</taxon>
        <taxon>Synchytriales</taxon>
        <taxon>Synchytriaceae</taxon>
        <taxon>Synchytrium</taxon>
    </lineage>
</organism>
<dbReference type="CDD" id="cd14837">
    <property type="entry name" value="AP3_Mu_N"/>
    <property type="match status" value="1"/>
</dbReference>
<comment type="caution">
    <text evidence="7">The sequence shown here is derived from an EMBL/GenBank/DDBJ whole genome shotgun (WGS) entry which is preliminary data.</text>
</comment>
<dbReference type="Gene3D" id="2.60.40.1170">
    <property type="entry name" value="Mu homology domain, subdomain B"/>
    <property type="match status" value="2"/>
</dbReference>
<dbReference type="RefSeq" id="XP_031024834.1">
    <property type="nucleotide sequence ID" value="XM_031169155.1"/>
</dbReference>
<name>A0A507C2N4_9FUNG</name>
<comment type="similarity">
    <text evidence="5">Belongs to the adaptor complexes medium subunit family.</text>
</comment>
<dbReference type="InterPro" id="IPR011012">
    <property type="entry name" value="Longin-like_dom_sf"/>
</dbReference>
<dbReference type="PIRSF" id="PIRSF005992">
    <property type="entry name" value="Clathrin_mu"/>
    <property type="match status" value="1"/>
</dbReference>
<dbReference type="OrthoDB" id="870at2759"/>
<dbReference type="GO" id="GO:0030131">
    <property type="term" value="C:clathrin adaptor complex"/>
    <property type="evidence" value="ECO:0007669"/>
    <property type="project" value="UniProtKB-UniRule"/>
</dbReference>
<dbReference type="InterPro" id="IPR050431">
    <property type="entry name" value="Adaptor_comp_med_subunit"/>
</dbReference>
<comment type="subcellular location">
    <subcellularLocation>
        <location evidence="1">Endomembrane system</location>
    </subcellularLocation>
</comment>
<dbReference type="GeneID" id="42004452"/>
<dbReference type="FunFam" id="3.30.450.60:FF:000002">
    <property type="entry name" value="AP-2 complex subunit mu, putative"/>
    <property type="match status" value="1"/>
</dbReference>
<keyword evidence="2 5" id="KW-0813">Transport</keyword>
<dbReference type="SUPFAM" id="SSF49447">
    <property type="entry name" value="Second domain of Mu2 adaptin subunit (ap50) of ap2 adaptor"/>
    <property type="match status" value="1"/>
</dbReference>
<dbReference type="Gene3D" id="3.30.450.60">
    <property type="match status" value="1"/>
</dbReference>
<dbReference type="GO" id="GO:0006886">
    <property type="term" value="P:intracellular protein transport"/>
    <property type="evidence" value="ECO:0007669"/>
    <property type="project" value="UniProtKB-UniRule"/>
</dbReference>
<keyword evidence="4" id="KW-0472">Membrane</keyword>
<evidence type="ECO:0000259" key="6">
    <source>
        <dbReference type="PROSITE" id="PS51072"/>
    </source>
</evidence>
<dbReference type="InterPro" id="IPR022775">
    <property type="entry name" value="AP_mu_sigma_su"/>
</dbReference>
<evidence type="ECO:0000256" key="1">
    <source>
        <dbReference type="ARBA" id="ARBA00004308"/>
    </source>
</evidence>
<sequence>MIDSLFILEPAGRVIIEKHWKSVVSRRVVDEFWSIVKKAGTIEDVCPVIAVAKHYLLHIWRNDLFFLAVVAHEVPPLSVLEFLHRMVDILVDYFGGVSEPLIKENFVIVYELLEEMVDYGTPHVTEPNILKDLIPPPSLLSSVINAVSIGTTTGTKMPSGAVSSVPWRSANIKYANNEIFFDVNEDVDALLDRNGNLITADIRGEIQAQSRLSGMPDLILTFMNPRVFEDAMTSFHPCVRYARFERDKQLSFIPPDGSFKLMEYTITLANASALPFYIKPNLSISKISGKLDISIQPRAAAGKVIESVSVLVTLPKHVSSARLTTSQGSAMYDTISKMVRWNIGKISPDLQSLGIPMLNGILTVEPSEETIPEIHSVFVDFKVNMSTVSGLKIDALHVHHESYKPYKGVRMVTRSGRYQIRM</sequence>
<dbReference type="PANTHER" id="PTHR10529">
    <property type="entry name" value="AP COMPLEX SUBUNIT MU"/>
    <property type="match status" value="1"/>
</dbReference>
<evidence type="ECO:0000256" key="4">
    <source>
        <dbReference type="ARBA" id="ARBA00023136"/>
    </source>
</evidence>
<keyword evidence="3 5" id="KW-0653">Protein transport</keyword>
<dbReference type="InterPro" id="IPR028565">
    <property type="entry name" value="MHD"/>
</dbReference>
<dbReference type="Pfam" id="PF01217">
    <property type="entry name" value="Clat_adaptor_s"/>
    <property type="match status" value="1"/>
</dbReference>
<dbReference type="InterPro" id="IPR018240">
    <property type="entry name" value="Clathrin_mu_CS"/>
</dbReference>
<dbReference type="AlphaFoldDB" id="A0A507C2N4"/>
<evidence type="ECO:0000313" key="7">
    <source>
        <dbReference type="EMBL" id="TPX33992.1"/>
    </source>
</evidence>
<evidence type="ECO:0000256" key="3">
    <source>
        <dbReference type="ARBA" id="ARBA00022927"/>
    </source>
</evidence>
<dbReference type="GO" id="GO:0016192">
    <property type="term" value="P:vesicle-mediated transport"/>
    <property type="evidence" value="ECO:0007669"/>
    <property type="project" value="InterPro"/>
</dbReference>
<dbReference type="EMBL" id="QEAO01000016">
    <property type="protein sequence ID" value="TPX33992.1"/>
    <property type="molecule type" value="Genomic_DNA"/>
</dbReference>
<dbReference type="SUPFAM" id="SSF64356">
    <property type="entry name" value="SNARE-like"/>
    <property type="match status" value="1"/>
</dbReference>
<keyword evidence="8" id="KW-1185">Reference proteome</keyword>
<dbReference type="STRING" id="1806994.A0A507C2N4"/>
<dbReference type="GO" id="GO:0012505">
    <property type="term" value="C:endomembrane system"/>
    <property type="evidence" value="ECO:0007669"/>
    <property type="project" value="UniProtKB-SubCell"/>
</dbReference>
<evidence type="ECO:0000256" key="2">
    <source>
        <dbReference type="ARBA" id="ARBA00022448"/>
    </source>
</evidence>
<dbReference type="Proteomes" id="UP000319731">
    <property type="component" value="Unassembled WGS sequence"/>
</dbReference>
<dbReference type="CDD" id="cd09252">
    <property type="entry name" value="AP-3_Mu3_Cterm"/>
    <property type="match status" value="1"/>
</dbReference>
<dbReference type="Pfam" id="PF00928">
    <property type="entry name" value="Adap_comp_sub"/>
    <property type="match status" value="1"/>
</dbReference>
<dbReference type="InterPro" id="IPR036168">
    <property type="entry name" value="AP2_Mu_C_sf"/>
</dbReference>
<protein>
    <recommendedName>
        <fullName evidence="6">MHD domain-containing protein</fullName>
    </recommendedName>
</protein>
<reference evidence="7 8" key="1">
    <citation type="journal article" date="2019" name="Sci. Rep.">
        <title>Comparative genomics of chytrid fungi reveal insights into the obligate biotrophic and pathogenic lifestyle of Synchytrium endobioticum.</title>
        <authorList>
            <person name="van de Vossenberg B.T.L.H."/>
            <person name="Warris S."/>
            <person name="Nguyen H.D.T."/>
            <person name="van Gent-Pelzer M.P.E."/>
            <person name="Joly D.L."/>
            <person name="van de Geest H.C."/>
            <person name="Bonants P.J.M."/>
            <person name="Smith D.S."/>
            <person name="Levesque C.A."/>
            <person name="van der Lee T.A.J."/>
        </authorList>
    </citation>
    <scope>NUCLEOTIDE SEQUENCE [LARGE SCALE GENOMIC DNA]</scope>
    <source>
        <strain evidence="7 8">JEL517</strain>
    </source>
</reference>
<dbReference type="PROSITE" id="PS51072">
    <property type="entry name" value="MHD"/>
    <property type="match status" value="1"/>
</dbReference>
<accession>A0A507C2N4</accession>
<dbReference type="PROSITE" id="PS00991">
    <property type="entry name" value="CLAT_ADAPTOR_M_2"/>
    <property type="match status" value="1"/>
</dbReference>
<gene>
    <name evidence="7" type="ORF">SmJEL517_g03227</name>
</gene>
<proteinExistence type="inferred from homology"/>
<dbReference type="PRINTS" id="PR00314">
    <property type="entry name" value="CLATHRINADPT"/>
</dbReference>